<organism evidence="1 2">
    <name type="scientific">Geomonas terrae</name>
    <dbReference type="NCBI Taxonomy" id="2562681"/>
    <lineage>
        <taxon>Bacteria</taxon>
        <taxon>Pseudomonadati</taxon>
        <taxon>Thermodesulfobacteriota</taxon>
        <taxon>Desulfuromonadia</taxon>
        <taxon>Geobacterales</taxon>
        <taxon>Geobacteraceae</taxon>
        <taxon>Geomonas</taxon>
    </lineage>
</organism>
<protein>
    <submittedName>
        <fullName evidence="1">Uncharacterized protein</fullName>
    </submittedName>
</protein>
<dbReference type="InterPro" id="IPR046560">
    <property type="entry name" value="DUF6714"/>
</dbReference>
<reference evidence="1 2" key="1">
    <citation type="submission" date="2019-04" db="EMBL/GenBank/DDBJ databases">
        <title>Geobacter oryzae sp. nov., ferric-reducing bacteria isolated from paddy soil.</title>
        <authorList>
            <person name="Xu Z."/>
            <person name="Masuda Y."/>
            <person name="Itoh H."/>
            <person name="Senoo K."/>
        </authorList>
    </citation>
    <scope>NUCLEOTIDE SEQUENCE [LARGE SCALE GENOMIC DNA]</scope>
    <source>
        <strain evidence="1 2">Red111</strain>
    </source>
</reference>
<dbReference type="RefSeq" id="WP_135870695.1">
    <property type="nucleotide sequence ID" value="NZ_SRSC01000003.1"/>
</dbReference>
<sequence>MNSLDVIEQIKKAFRDVTLEDGVGILESDAIDGCVSDKRREQSRKNDYRQNWETIPEEVIAENYSALCFMDPKGLRFNLPAYMVFALKNFNTSSSASVDAAIYALQKEPEELEDVWKIFTESQREAIAAFLKFMIIEAGEKCVDSWQASLAYEKAWAKYDKQ</sequence>
<keyword evidence="2" id="KW-1185">Reference proteome</keyword>
<evidence type="ECO:0000313" key="1">
    <source>
        <dbReference type="EMBL" id="TGU71259.1"/>
    </source>
</evidence>
<accession>A0A4S1CCZ3</accession>
<proteinExistence type="predicted"/>
<dbReference type="AlphaFoldDB" id="A0A4S1CCZ3"/>
<dbReference type="Pfam" id="PF20461">
    <property type="entry name" value="DUF6714"/>
    <property type="match status" value="1"/>
</dbReference>
<dbReference type="Proteomes" id="UP000306416">
    <property type="component" value="Unassembled WGS sequence"/>
</dbReference>
<evidence type="ECO:0000313" key="2">
    <source>
        <dbReference type="Proteomes" id="UP000306416"/>
    </source>
</evidence>
<comment type="caution">
    <text evidence="1">The sequence shown here is derived from an EMBL/GenBank/DDBJ whole genome shotgun (WGS) entry which is preliminary data.</text>
</comment>
<gene>
    <name evidence="1" type="ORF">E4633_13020</name>
</gene>
<name>A0A4S1CCZ3_9BACT</name>
<dbReference type="EMBL" id="SRSC01000003">
    <property type="protein sequence ID" value="TGU71259.1"/>
    <property type="molecule type" value="Genomic_DNA"/>
</dbReference>